<dbReference type="SUPFAM" id="SSF57701">
    <property type="entry name" value="Zn2/Cys6 DNA-binding domain"/>
    <property type="match status" value="1"/>
</dbReference>
<dbReference type="GO" id="GO:0008270">
    <property type="term" value="F:zinc ion binding"/>
    <property type="evidence" value="ECO:0007669"/>
    <property type="project" value="InterPro"/>
</dbReference>
<evidence type="ECO:0000259" key="3">
    <source>
        <dbReference type="PROSITE" id="PS50048"/>
    </source>
</evidence>
<dbReference type="EMBL" id="KL584767">
    <property type="protein sequence ID" value="KEQ93119.1"/>
    <property type="molecule type" value="Genomic_DNA"/>
</dbReference>
<accession>A0A074YB12</accession>
<dbReference type="CDD" id="cd00067">
    <property type="entry name" value="GAL4"/>
    <property type="match status" value="1"/>
</dbReference>
<dbReference type="InParanoid" id="A0A074YB12"/>
<proteinExistence type="predicted"/>
<dbReference type="SMART" id="SM00066">
    <property type="entry name" value="GAL4"/>
    <property type="match status" value="1"/>
</dbReference>
<protein>
    <recommendedName>
        <fullName evidence="3">Zn(2)-C6 fungal-type domain-containing protein</fullName>
    </recommendedName>
</protein>
<reference evidence="4 5" key="1">
    <citation type="journal article" date="2014" name="BMC Genomics">
        <title>Genome sequencing of four Aureobasidium pullulans varieties: biotechnological potential, stress tolerance, and description of new species.</title>
        <authorList>
            <person name="Gostin Ar C."/>
            <person name="Ohm R.A."/>
            <person name="Kogej T."/>
            <person name="Sonjak S."/>
            <person name="Turk M."/>
            <person name="Zajc J."/>
            <person name="Zalar P."/>
            <person name="Grube M."/>
            <person name="Sun H."/>
            <person name="Han J."/>
            <person name="Sharma A."/>
            <person name="Chiniquy J."/>
            <person name="Ngan C.Y."/>
            <person name="Lipzen A."/>
            <person name="Barry K."/>
            <person name="Grigoriev I.V."/>
            <person name="Gunde-Cimerman N."/>
        </authorList>
    </citation>
    <scope>NUCLEOTIDE SEQUENCE [LARGE SCALE GENOMIC DNA]</scope>
    <source>
        <strain evidence="4 5">EXF-2481</strain>
    </source>
</reference>
<dbReference type="OMA" id="FQHACAQ"/>
<dbReference type="Proteomes" id="UP000030641">
    <property type="component" value="Unassembled WGS sequence"/>
</dbReference>
<dbReference type="STRING" id="1043005.A0A074YB12"/>
<evidence type="ECO:0000313" key="5">
    <source>
        <dbReference type="Proteomes" id="UP000030641"/>
    </source>
</evidence>
<organism evidence="4 5">
    <name type="scientific">Aureobasidium subglaciale (strain EXF-2481)</name>
    <name type="common">Aureobasidium pullulans var. subglaciale</name>
    <dbReference type="NCBI Taxonomy" id="1043005"/>
    <lineage>
        <taxon>Eukaryota</taxon>
        <taxon>Fungi</taxon>
        <taxon>Dikarya</taxon>
        <taxon>Ascomycota</taxon>
        <taxon>Pezizomycotina</taxon>
        <taxon>Dothideomycetes</taxon>
        <taxon>Dothideomycetidae</taxon>
        <taxon>Dothideales</taxon>
        <taxon>Saccotheciaceae</taxon>
        <taxon>Aureobasidium</taxon>
    </lineage>
</organism>
<dbReference type="OrthoDB" id="4356994at2759"/>
<name>A0A074YB12_AURSE</name>
<evidence type="ECO:0000256" key="1">
    <source>
        <dbReference type="ARBA" id="ARBA00023242"/>
    </source>
</evidence>
<keyword evidence="1" id="KW-0539">Nucleus</keyword>
<sequence length="659" mass="74720">MASRSIDEHGLDPGYQQSKKRKISRAPTLSTRHSFSRKRALVACQPCRAKKAKCDNTRPSCSRCRNQDSECVYEDSEPNLFDRGTLAIINRLDYLIDLNESNNSTRLPVHGGTNNESQRGGGDHTTMGVRSDVQHRQVELSTIDTDLENLESTYVDSGYSPLVTELSFSSCEGILKWPVFGDGQDVTNIEALFTDPVLSNDGVDHLLEKHGQSRSNQTASKDVAYNDRGFPGDDILVLVESFLGHVHTKNPILNPTEIRKMACGVAQRKLQWDGPTCLVLLTCALAVISSPFARISTVADNGKYGNSYEDTPKYSLAEYYYDEARKRIGLLGNGSLATECYFLIGVYEMYSLRPFQASVSFNRACVTFQISNRRSFKSSEESALLDSHACRQYWSCLKSEHEISVELQVPSSGLTSQNYTQSFPLPPVSRDNDSCMSASPTVMFYTSPEPFMERLPQVQGSWYYYLADIAARRILQRVVDSFYADHIDLQLTTITSMIKAAEELSRQIDQWYQNLPAPIAFDYDMPAEDELAYHLQARTYELQERTYRPFLFYALHYDLDEETGNKVRSLVQKHSAVCVKLIRHWDIRHRHHGTWLMVRQSFNSALLLIAAHKAGLSGLPQKQFEETVRLSVSTIRYWEREAADLKASRLILQDVMSRN</sequence>
<dbReference type="PANTHER" id="PTHR47785:SF5">
    <property type="entry name" value="ZN(II)2CYS6 TRANSCRIPTION FACTOR (EUROFUNG)"/>
    <property type="match status" value="1"/>
</dbReference>
<dbReference type="InterPro" id="IPR053181">
    <property type="entry name" value="EcdB-like_regulator"/>
</dbReference>
<dbReference type="AlphaFoldDB" id="A0A074YB12"/>
<dbReference type="InterPro" id="IPR036864">
    <property type="entry name" value="Zn2-C6_fun-type_DNA-bd_sf"/>
</dbReference>
<feature type="domain" description="Zn(2)-C6 fungal-type" evidence="3">
    <location>
        <begin position="43"/>
        <end position="73"/>
    </location>
</feature>
<dbReference type="Gene3D" id="4.10.240.10">
    <property type="entry name" value="Zn(2)-C6 fungal-type DNA-binding domain"/>
    <property type="match status" value="1"/>
</dbReference>
<evidence type="ECO:0000256" key="2">
    <source>
        <dbReference type="SAM" id="MobiDB-lite"/>
    </source>
</evidence>
<feature type="compositionally biased region" description="Basic and acidic residues" evidence="2">
    <location>
        <begin position="1"/>
        <end position="11"/>
    </location>
</feature>
<dbReference type="CDD" id="cd12148">
    <property type="entry name" value="fungal_TF_MHR"/>
    <property type="match status" value="1"/>
</dbReference>
<dbReference type="PANTHER" id="PTHR47785">
    <property type="entry name" value="ZN(II)2CYS6 TRANSCRIPTION FACTOR (EUROFUNG)-RELATED-RELATED"/>
    <property type="match status" value="1"/>
</dbReference>
<evidence type="ECO:0000313" key="4">
    <source>
        <dbReference type="EMBL" id="KEQ93119.1"/>
    </source>
</evidence>
<dbReference type="GeneID" id="25365331"/>
<dbReference type="InterPro" id="IPR001138">
    <property type="entry name" value="Zn2Cys6_DnaBD"/>
</dbReference>
<keyword evidence="5" id="KW-1185">Reference proteome</keyword>
<feature type="region of interest" description="Disordered" evidence="2">
    <location>
        <begin position="1"/>
        <end position="32"/>
    </location>
</feature>
<dbReference type="PROSITE" id="PS00463">
    <property type="entry name" value="ZN2_CY6_FUNGAL_1"/>
    <property type="match status" value="1"/>
</dbReference>
<dbReference type="RefSeq" id="XP_013341685.1">
    <property type="nucleotide sequence ID" value="XM_013486231.1"/>
</dbReference>
<gene>
    <name evidence="4" type="ORF">AUEXF2481DRAFT_354750</name>
</gene>
<dbReference type="Pfam" id="PF00172">
    <property type="entry name" value="Zn_clus"/>
    <property type="match status" value="1"/>
</dbReference>
<dbReference type="HOGENOM" id="CLU_004835_2_0_1"/>
<dbReference type="PROSITE" id="PS50048">
    <property type="entry name" value="ZN2_CY6_FUNGAL_2"/>
    <property type="match status" value="1"/>
</dbReference>
<dbReference type="GO" id="GO:0000981">
    <property type="term" value="F:DNA-binding transcription factor activity, RNA polymerase II-specific"/>
    <property type="evidence" value="ECO:0007669"/>
    <property type="project" value="InterPro"/>
</dbReference>